<organism evidence="2 3">
    <name type="scientific">Candidatus Azambacteria bacterium GW2011_GWB1_42_17</name>
    <dbReference type="NCBI Taxonomy" id="1618615"/>
    <lineage>
        <taxon>Bacteria</taxon>
        <taxon>Candidatus Azamiibacteriota</taxon>
    </lineage>
</organism>
<dbReference type="Gene3D" id="3.30.700.10">
    <property type="entry name" value="Glycoprotein, Type 4 Pilin"/>
    <property type="match status" value="1"/>
</dbReference>
<dbReference type="SUPFAM" id="SSF54523">
    <property type="entry name" value="Pili subunits"/>
    <property type="match status" value="1"/>
</dbReference>
<keyword evidence="1" id="KW-0812">Transmembrane</keyword>
<evidence type="ECO:0000313" key="2">
    <source>
        <dbReference type="EMBL" id="KKS44827.1"/>
    </source>
</evidence>
<accession>A0A0G0Z7X4</accession>
<evidence type="ECO:0000313" key="3">
    <source>
        <dbReference type="Proteomes" id="UP000033986"/>
    </source>
</evidence>
<name>A0A0G0Z7X4_9BACT</name>
<gene>
    <name evidence="2" type="ORF">UV07_C0002G0013</name>
</gene>
<dbReference type="Proteomes" id="UP000033986">
    <property type="component" value="Unassembled WGS sequence"/>
</dbReference>
<keyword evidence="1" id="KW-1133">Transmembrane helix</keyword>
<dbReference type="AlphaFoldDB" id="A0A0G0Z7X4"/>
<comment type="caution">
    <text evidence="2">The sequence shown here is derived from an EMBL/GenBank/DDBJ whole genome shotgun (WGS) entry which is preliminary data.</text>
</comment>
<proteinExistence type="predicted"/>
<feature type="transmembrane region" description="Helical" evidence="1">
    <location>
        <begin position="6"/>
        <end position="29"/>
    </location>
</feature>
<dbReference type="InterPro" id="IPR012902">
    <property type="entry name" value="N_methyl_site"/>
</dbReference>
<dbReference type="Pfam" id="PF07963">
    <property type="entry name" value="N_methyl"/>
    <property type="match status" value="1"/>
</dbReference>
<reference evidence="2 3" key="1">
    <citation type="journal article" date="2015" name="Nature">
        <title>rRNA introns, odd ribosomes, and small enigmatic genomes across a large radiation of phyla.</title>
        <authorList>
            <person name="Brown C.T."/>
            <person name="Hug L.A."/>
            <person name="Thomas B.C."/>
            <person name="Sharon I."/>
            <person name="Castelle C.J."/>
            <person name="Singh A."/>
            <person name="Wilkins M.J."/>
            <person name="Williams K.H."/>
            <person name="Banfield J.F."/>
        </authorList>
    </citation>
    <scope>NUCLEOTIDE SEQUENCE [LARGE SCALE GENOMIC DNA]</scope>
</reference>
<evidence type="ECO:0008006" key="4">
    <source>
        <dbReference type="Google" id="ProtNLM"/>
    </source>
</evidence>
<keyword evidence="1" id="KW-0472">Membrane</keyword>
<dbReference type="EMBL" id="LCDB01000002">
    <property type="protein sequence ID" value="KKS44827.1"/>
    <property type="molecule type" value="Genomic_DNA"/>
</dbReference>
<dbReference type="InterPro" id="IPR045584">
    <property type="entry name" value="Pilin-like"/>
</dbReference>
<protein>
    <recommendedName>
        <fullName evidence="4">General secretion pathway GspH domain-containing protein</fullName>
    </recommendedName>
</protein>
<sequence>MKNGFSLIEILVVLAIIMLMAGIVTFNISSQRQNSALFRSAQKLSLDLRRVQNYALSSKNFRISGVPCGWGIHFYSPNSSSYTIFADTAASLNCSDRDFIRSIDGSEDFETINLDAGIIISSLSNGLSDIVYTPPQPSVVFIPDQTTASIVLSNRFSTKTININKSGLISL</sequence>
<evidence type="ECO:0000256" key="1">
    <source>
        <dbReference type="SAM" id="Phobius"/>
    </source>
</evidence>
<dbReference type="NCBIfam" id="TIGR02532">
    <property type="entry name" value="IV_pilin_GFxxxE"/>
    <property type="match status" value="1"/>
</dbReference>